<protein>
    <submittedName>
        <fullName evidence="1">Uncharacterized protein</fullName>
    </submittedName>
</protein>
<reference evidence="1" key="1">
    <citation type="submission" date="2024-03" db="EMBL/GenBank/DDBJ databases">
        <title>Novel Streptomyces species of biotechnological and ecological value are a feature of Machair soil.</title>
        <authorList>
            <person name="Prole J.R."/>
            <person name="Goodfellow M."/>
            <person name="Allenby N."/>
            <person name="Ward A.C."/>
        </authorList>
    </citation>
    <scope>NUCLEOTIDE SEQUENCE</scope>
    <source>
        <strain evidence="1">MS1.AVA.4</strain>
    </source>
</reference>
<dbReference type="Proteomes" id="UP001375539">
    <property type="component" value="Unassembled WGS sequence"/>
</dbReference>
<dbReference type="EMBL" id="JBBKAI010000002">
    <property type="protein sequence ID" value="MEJ8655103.1"/>
    <property type="molecule type" value="Genomic_DNA"/>
</dbReference>
<gene>
    <name evidence="1" type="ORF">WKI58_00945</name>
</gene>
<name>A0ACC6Q9J7_9ACTN</name>
<evidence type="ECO:0000313" key="1">
    <source>
        <dbReference type="EMBL" id="MEJ8655103.1"/>
    </source>
</evidence>
<keyword evidence="2" id="KW-1185">Reference proteome</keyword>
<sequence>MGEASVQPDSEFDVDESGYFDDLDAVYEQGERALAEFLLEIEESLLACNLAEAEQTAADSDEFIAVRKWLLDGRVLTAGVVQQDTDLLVMVVTALENPRPCPRDGVPPKPFVC</sequence>
<organism evidence="1 2">
    <name type="scientific">Streptomyces pratisoli</name>
    <dbReference type="NCBI Taxonomy" id="3139917"/>
    <lineage>
        <taxon>Bacteria</taxon>
        <taxon>Bacillati</taxon>
        <taxon>Actinomycetota</taxon>
        <taxon>Actinomycetes</taxon>
        <taxon>Kitasatosporales</taxon>
        <taxon>Streptomycetaceae</taxon>
        <taxon>Streptomyces</taxon>
    </lineage>
</organism>
<accession>A0ACC6Q9J7</accession>
<proteinExistence type="predicted"/>
<evidence type="ECO:0000313" key="2">
    <source>
        <dbReference type="Proteomes" id="UP001375539"/>
    </source>
</evidence>
<comment type="caution">
    <text evidence="1">The sequence shown here is derived from an EMBL/GenBank/DDBJ whole genome shotgun (WGS) entry which is preliminary data.</text>
</comment>